<feature type="transmembrane region" description="Helical" evidence="6">
    <location>
        <begin position="136"/>
        <end position="160"/>
    </location>
</feature>
<name>A0A1I5BWD3_9HYPH</name>
<dbReference type="AlphaFoldDB" id="A0A1I5BWD3"/>
<evidence type="ECO:0000256" key="5">
    <source>
        <dbReference type="ARBA" id="ARBA00023136"/>
    </source>
</evidence>
<dbReference type="GO" id="GO:0022857">
    <property type="term" value="F:transmembrane transporter activity"/>
    <property type="evidence" value="ECO:0007669"/>
    <property type="project" value="InterPro"/>
</dbReference>
<dbReference type="OrthoDB" id="1404228at2"/>
<gene>
    <name evidence="8" type="ORF">SAMN04488056_10226</name>
</gene>
<keyword evidence="4 6" id="KW-1133">Transmembrane helix</keyword>
<evidence type="ECO:0000256" key="4">
    <source>
        <dbReference type="ARBA" id="ARBA00022989"/>
    </source>
</evidence>
<feature type="transmembrane region" description="Helical" evidence="6">
    <location>
        <begin position="102"/>
        <end position="124"/>
    </location>
</feature>
<dbReference type="InterPro" id="IPR050189">
    <property type="entry name" value="MFS_Efflux_Transporters"/>
</dbReference>
<comment type="subcellular location">
    <subcellularLocation>
        <location evidence="1">Cell membrane</location>
        <topology evidence="1">Multi-pass membrane protein</topology>
    </subcellularLocation>
</comment>
<dbReference type="GO" id="GO:0005886">
    <property type="term" value="C:plasma membrane"/>
    <property type="evidence" value="ECO:0007669"/>
    <property type="project" value="UniProtKB-SubCell"/>
</dbReference>
<dbReference type="Proteomes" id="UP000199236">
    <property type="component" value="Unassembled WGS sequence"/>
</dbReference>
<dbReference type="PANTHER" id="PTHR43124">
    <property type="entry name" value="PURINE EFFLUX PUMP PBUE"/>
    <property type="match status" value="1"/>
</dbReference>
<feature type="transmembrane region" description="Helical" evidence="6">
    <location>
        <begin position="261"/>
        <end position="278"/>
    </location>
</feature>
<feature type="transmembrane region" description="Helical" evidence="6">
    <location>
        <begin position="347"/>
        <end position="368"/>
    </location>
</feature>
<keyword evidence="2" id="KW-1003">Cell membrane</keyword>
<reference evidence="8 9" key="1">
    <citation type="submission" date="2016-10" db="EMBL/GenBank/DDBJ databases">
        <authorList>
            <person name="de Groot N.N."/>
        </authorList>
    </citation>
    <scope>NUCLEOTIDE SEQUENCE [LARGE SCALE GENOMIC DNA]</scope>
    <source>
        <strain evidence="8 9">CGMCC 1.9157</strain>
    </source>
</reference>
<feature type="transmembrane region" description="Helical" evidence="6">
    <location>
        <begin position="287"/>
        <end position="305"/>
    </location>
</feature>
<dbReference type="InterPro" id="IPR011701">
    <property type="entry name" value="MFS"/>
</dbReference>
<dbReference type="InterPro" id="IPR036259">
    <property type="entry name" value="MFS_trans_sf"/>
</dbReference>
<evidence type="ECO:0000256" key="2">
    <source>
        <dbReference type="ARBA" id="ARBA00022475"/>
    </source>
</evidence>
<evidence type="ECO:0000256" key="3">
    <source>
        <dbReference type="ARBA" id="ARBA00022692"/>
    </source>
</evidence>
<feature type="domain" description="Major facilitator superfamily (MFS) profile" evidence="7">
    <location>
        <begin position="11"/>
        <end position="400"/>
    </location>
</feature>
<proteinExistence type="predicted"/>
<feature type="transmembrane region" description="Helical" evidence="6">
    <location>
        <begin position="49"/>
        <end position="66"/>
    </location>
</feature>
<dbReference type="RefSeq" id="WP_090069048.1">
    <property type="nucleotide sequence ID" value="NZ_FOVR01000002.1"/>
</dbReference>
<dbReference type="STRING" id="655353.SAMN04488056_10226"/>
<feature type="transmembrane region" description="Helical" evidence="6">
    <location>
        <begin position="78"/>
        <end position="96"/>
    </location>
</feature>
<dbReference type="Pfam" id="PF07690">
    <property type="entry name" value="MFS_1"/>
    <property type="match status" value="1"/>
</dbReference>
<evidence type="ECO:0000259" key="7">
    <source>
        <dbReference type="PROSITE" id="PS50850"/>
    </source>
</evidence>
<evidence type="ECO:0000313" key="8">
    <source>
        <dbReference type="EMBL" id="SFN79129.1"/>
    </source>
</evidence>
<dbReference type="SUPFAM" id="SSF103473">
    <property type="entry name" value="MFS general substrate transporter"/>
    <property type="match status" value="1"/>
</dbReference>
<keyword evidence="5 6" id="KW-0472">Membrane</keyword>
<organism evidence="8 9">
    <name type="scientific">Cohaesibacter marisflavi</name>
    <dbReference type="NCBI Taxonomy" id="655353"/>
    <lineage>
        <taxon>Bacteria</taxon>
        <taxon>Pseudomonadati</taxon>
        <taxon>Pseudomonadota</taxon>
        <taxon>Alphaproteobacteria</taxon>
        <taxon>Hyphomicrobiales</taxon>
        <taxon>Cohaesibacteraceae</taxon>
    </lineage>
</organism>
<evidence type="ECO:0000256" key="1">
    <source>
        <dbReference type="ARBA" id="ARBA00004651"/>
    </source>
</evidence>
<feature type="transmembrane region" description="Helical" evidence="6">
    <location>
        <begin position="311"/>
        <end position="335"/>
    </location>
</feature>
<feature type="transmembrane region" description="Helical" evidence="6">
    <location>
        <begin position="374"/>
        <end position="396"/>
    </location>
</feature>
<dbReference type="PROSITE" id="PS50850">
    <property type="entry name" value="MFS"/>
    <property type="match status" value="1"/>
</dbReference>
<dbReference type="EMBL" id="FOVR01000002">
    <property type="protein sequence ID" value="SFN79129.1"/>
    <property type="molecule type" value="Genomic_DNA"/>
</dbReference>
<sequence length="403" mass="43935">MLTFIRQNSRWLSAGLLLTFASSFGQTWFISLFATEIKLEFGLSDGAWGSLYTAATLSSALLMFWLGSLADKIALSRLAPAITLIFAIAALGFSFSSSVVMLGIFLFLLRFCGQGMFGHLAMTAMGRWFDASRGRAVSIAMLGHPLGEVIVPLVAVFAIATIGWNLTWVTVSMILILIVAPAVWFLSLDDRSPVGQKAEQTLTKGLGGRHWTRSDAARHWLLPALIPMLLTPGFIATVMFFHQTHIANVKGWSLMEMAPGYSFFASATVASTFLMGWASDRFGAERLLPVILIPMGFGVLLITVGEPVWSWYAVLALCGVTQGLSGAFWGVFLPVAYGTRYLGAIRALTTTVMVFSTAIGPGITGLFIDAGVFFPTQSIFMSIWCFIFSLISFIIARRLKREN</sequence>
<accession>A0A1I5BWD3</accession>
<feature type="transmembrane region" description="Helical" evidence="6">
    <location>
        <begin position="220"/>
        <end position="241"/>
    </location>
</feature>
<keyword evidence="3 6" id="KW-0812">Transmembrane</keyword>
<dbReference type="InterPro" id="IPR020846">
    <property type="entry name" value="MFS_dom"/>
</dbReference>
<evidence type="ECO:0000256" key="6">
    <source>
        <dbReference type="SAM" id="Phobius"/>
    </source>
</evidence>
<dbReference type="PANTHER" id="PTHR43124:SF3">
    <property type="entry name" value="CHLORAMPHENICOL EFFLUX PUMP RV0191"/>
    <property type="match status" value="1"/>
</dbReference>
<evidence type="ECO:0000313" key="9">
    <source>
        <dbReference type="Proteomes" id="UP000199236"/>
    </source>
</evidence>
<dbReference type="Gene3D" id="1.20.1250.20">
    <property type="entry name" value="MFS general substrate transporter like domains"/>
    <property type="match status" value="2"/>
</dbReference>
<protein>
    <submittedName>
        <fullName evidence="8">Major Facilitator Superfamily protein</fullName>
    </submittedName>
</protein>
<feature type="transmembrane region" description="Helical" evidence="6">
    <location>
        <begin position="166"/>
        <end position="187"/>
    </location>
</feature>
<keyword evidence="9" id="KW-1185">Reference proteome</keyword>